<evidence type="ECO:0000256" key="4">
    <source>
        <dbReference type="SAM" id="MobiDB-lite"/>
    </source>
</evidence>
<dbReference type="SMART" id="SM00357">
    <property type="entry name" value="CSP"/>
    <property type="match status" value="1"/>
</dbReference>
<feature type="region of interest" description="Disordered" evidence="4">
    <location>
        <begin position="42"/>
        <end position="68"/>
    </location>
</feature>
<dbReference type="GO" id="GO:0003676">
    <property type="term" value="F:nucleic acid binding"/>
    <property type="evidence" value="ECO:0007669"/>
    <property type="project" value="InterPro"/>
</dbReference>
<dbReference type="Pfam" id="PF00313">
    <property type="entry name" value="CSD"/>
    <property type="match status" value="1"/>
</dbReference>
<evidence type="ECO:0000313" key="6">
    <source>
        <dbReference type="EMBL" id="CAA9433422.1"/>
    </source>
</evidence>
<dbReference type="FunFam" id="2.40.50.140:FF:000006">
    <property type="entry name" value="Cold shock protein CspC"/>
    <property type="match status" value="1"/>
</dbReference>
<sequence>MARGTVKWFNGEKGYGFIAPDEGGEDVFVHYSSIEGSGFRSLEEGERVSYEPTRGRKGEQAENVRRVE</sequence>
<evidence type="ECO:0000259" key="5">
    <source>
        <dbReference type="PROSITE" id="PS51857"/>
    </source>
</evidence>
<evidence type="ECO:0000256" key="3">
    <source>
        <dbReference type="RuleBase" id="RU000408"/>
    </source>
</evidence>
<dbReference type="PROSITE" id="PS51857">
    <property type="entry name" value="CSD_2"/>
    <property type="match status" value="1"/>
</dbReference>
<dbReference type="InterPro" id="IPR019844">
    <property type="entry name" value="CSD_CS"/>
</dbReference>
<dbReference type="AlphaFoldDB" id="A0A6J4Q5G0"/>
<organism evidence="6">
    <name type="scientific">uncultured Rubrobacteraceae bacterium</name>
    <dbReference type="NCBI Taxonomy" id="349277"/>
    <lineage>
        <taxon>Bacteria</taxon>
        <taxon>Bacillati</taxon>
        <taxon>Actinomycetota</taxon>
        <taxon>Rubrobacteria</taxon>
        <taxon>Rubrobacterales</taxon>
        <taxon>Rubrobacteraceae</taxon>
        <taxon>environmental samples</taxon>
    </lineage>
</organism>
<dbReference type="InterPro" id="IPR011129">
    <property type="entry name" value="CSD"/>
</dbReference>
<dbReference type="PANTHER" id="PTHR11544">
    <property type="entry name" value="COLD SHOCK DOMAIN CONTAINING PROTEINS"/>
    <property type="match status" value="1"/>
</dbReference>
<comment type="subcellular location">
    <subcellularLocation>
        <location evidence="1 3">Cytoplasm</location>
    </subcellularLocation>
</comment>
<feature type="domain" description="CSD" evidence="5">
    <location>
        <begin position="1"/>
        <end position="66"/>
    </location>
</feature>
<dbReference type="Gene3D" id="2.40.50.140">
    <property type="entry name" value="Nucleic acid-binding proteins"/>
    <property type="match status" value="1"/>
</dbReference>
<dbReference type="PROSITE" id="PS00352">
    <property type="entry name" value="CSD_1"/>
    <property type="match status" value="1"/>
</dbReference>
<reference evidence="6" key="1">
    <citation type="submission" date="2020-02" db="EMBL/GenBank/DDBJ databases">
        <authorList>
            <person name="Meier V. D."/>
        </authorList>
    </citation>
    <scope>NUCLEOTIDE SEQUENCE</scope>
    <source>
        <strain evidence="6">AVDCRST_MAG55</strain>
    </source>
</reference>
<dbReference type="InterPro" id="IPR012340">
    <property type="entry name" value="NA-bd_OB-fold"/>
</dbReference>
<dbReference type="CDD" id="cd04458">
    <property type="entry name" value="CSP_CDS"/>
    <property type="match status" value="1"/>
</dbReference>
<dbReference type="PIRSF" id="PIRSF002599">
    <property type="entry name" value="Cold_shock_A"/>
    <property type="match status" value="1"/>
</dbReference>
<dbReference type="InterPro" id="IPR002059">
    <property type="entry name" value="CSP_DNA-bd"/>
</dbReference>
<protein>
    <submittedName>
        <fullName evidence="6">Cold shock protein of CSP family</fullName>
    </submittedName>
</protein>
<accession>A0A6J4Q5G0</accession>
<dbReference type="SUPFAM" id="SSF50249">
    <property type="entry name" value="Nucleic acid-binding proteins"/>
    <property type="match status" value="1"/>
</dbReference>
<dbReference type="InterPro" id="IPR050181">
    <property type="entry name" value="Cold_shock_domain"/>
</dbReference>
<evidence type="ECO:0000256" key="2">
    <source>
        <dbReference type="ARBA" id="ARBA00022490"/>
    </source>
</evidence>
<dbReference type="EMBL" id="CADCUZ010000139">
    <property type="protein sequence ID" value="CAA9433422.1"/>
    <property type="molecule type" value="Genomic_DNA"/>
</dbReference>
<gene>
    <name evidence="6" type="ORF">AVDCRST_MAG55-2820</name>
</gene>
<evidence type="ECO:0000256" key="1">
    <source>
        <dbReference type="ARBA" id="ARBA00004496"/>
    </source>
</evidence>
<dbReference type="InterPro" id="IPR012156">
    <property type="entry name" value="Cold_shock_CspA"/>
</dbReference>
<dbReference type="GO" id="GO:0005737">
    <property type="term" value="C:cytoplasm"/>
    <property type="evidence" value="ECO:0007669"/>
    <property type="project" value="UniProtKB-SubCell"/>
</dbReference>
<name>A0A6J4Q5G0_9ACTN</name>
<dbReference type="PRINTS" id="PR00050">
    <property type="entry name" value="COLDSHOCK"/>
</dbReference>
<keyword evidence="2" id="KW-0963">Cytoplasm</keyword>
<proteinExistence type="predicted"/>